<proteinExistence type="inferred from homology"/>
<dbReference type="AlphaFoldDB" id="E0IAU2"/>
<dbReference type="PANTHER" id="PTHR32089:SF112">
    <property type="entry name" value="LYSOZYME-LIKE PROTEIN-RELATED"/>
    <property type="match status" value="1"/>
</dbReference>
<dbReference type="SUPFAM" id="SSF58104">
    <property type="entry name" value="Methyl-accepting chemotaxis protein (MCP) signaling domain"/>
    <property type="match status" value="1"/>
</dbReference>
<keyword evidence="7" id="KW-1133">Transmembrane helix</keyword>
<keyword evidence="7" id="KW-0812">Transmembrane</keyword>
<dbReference type="PRINTS" id="PR00260">
    <property type="entry name" value="CHEMTRNSDUCR"/>
</dbReference>
<dbReference type="PANTHER" id="PTHR32089">
    <property type="entry name" value="METHYL-ACCEPTING CHEMOTAXIS PROTEIN MCPB"/>
    <property type="match status" value="1"/>
</dbReference>
<keyword evidence="2" id="KW-1003">Cell membrane</keyword>
<evidence type="ECO:0000259" key="9">
    <source>
        <dbReference type="PROSITE" id="PS50885"/>
    </source>
</evidence>
<dbReference type="SMART" id="SM00283">
    <property type="entry name" value="MA"/>
    <property type="match status" value="1"/>
</dbReference>
<evidence type="ECO:0000256" key="5">
    <source>
        <dbReference type="ARBA" id="ARBA00029447"/>
    </source>
</evidence>
<dbReference type="GO" id="GO:0007165">
    <property type="term" value="P:signal transduction"/>
    <property type="evidence" value="ECO:0007669"/>
    <property type="project" value="UniProtKB-KW"/>
</dbReference>
<dbReference type="InterPro" id="IPR003660">
    <property type="entry name" value="HAMP_dom"/>
</dbReference>
<dbReference type="PROSITE" id="PS50885">
    <property type="entry name" value="HAMP"/>
    <property type="match status" value="1"/>
</dbReference>
<dbReference type="RefSeq" id="WP_006038920.1">
    <property type="nucleotide sequence ID" value="NZ_AEDD01000007.1"/>
</dbReference>
<dbReference type="EMBL" id="AEDD01000007">
    <property type="protein sequence ID" value="EFM10496.1"/>
    <property type="molecule type" value="Genomic_DNA"/>
</dbReference>
<accession>E0IAU2</accession>
<dbReference type="InterPro" id="IPR004089">
    <property type="entry name" value="MCPsignal_dom"/>
</dbReference>
<dbReference type="GO" id="GO:0006935">
    <property type="term" value="P:chemotaxis"/>
    <property type="evidence" value="ECO:0007669"/>
    <property type="project" value="InterPro"/>
</dbReference>
<comment type="subcellular location">
    <subcellularLocation>
        <location evidence="1">Cell membrane</location>
    </subcellularLocation>
</comment>
<dbReference type="OrthoDB" id="107771at2"/>
<evidence type="ECO:0000313" key="10">
    <source>
        <dbReference type="EMBL" id="EFM10496.1"/>
    </source>
</evidence>
<dbReference type="GO" id="GO:0005886">
    <property type="term" value="C:plasma membrane"/>
    <property type="evidence" value="ECO:0007669"/>
    <property type="project" value="UniProtKB-SubCell"/>
</dbReference>
<dbReference type="STRING" id="717606.PaecuDRAFT_2932"/>
<evidence type="ECO:0000259" key="8">
    <source>
        <dbReference type="PROSITE" id="PS50111"/>
    </source>
</evidence>
<feature type="domain" description="Methyl-accepting transducer" evidence="8">
    <location>
        <begin position="281"/>
        <end position="520"/>
    </location>
</feature>
<protein>
    <submittedName>
        <fullName evidence="10">Methyl-accepting chemotaxis sensory transducer</fullName>
    </submittedName>
</protein>
<evidence type="ECO:0000256" key="4">
    <source>
        <dbReference type="ARBA" id="ARBA00023224"/>
    </source>
</evidence>
<comment type="similarity">
    <text evidence="5">Belongs to the methyl-accepting chemotaxis (MCP) protein family.</text>
</comment>
<evidence type="ECO:0000256" key="1">
    <source>
        <dbReference type="ARBA" id="ARBA00004236"/>
    </source>
</evidence>
<feature type="domain" description="HAMP" evidence="9">
    <location>
        <begin position="209"/>
        <end position="262"/>
    </location>
</feature>
<organism evidence="10 11">
    <name type="scientific">Paenibacillus curdlanolyticus YK9</name>
    <dbReference type="NCBI Taxonomy" id="717606"/>
    <lineage>
        <taxon>Bacteria</taxon>
        <taxon>Bacillati</taxon>
        <taxon>Bacillota</taxon>
        <taxon>Bacilli</taxon>
        <taxon>Bacillales</taxon>
        <taxon>Paenibacillaceae</taxon>
        <taxon>Paenibacillus</taxon>
    </lineage>
</organism>
<evidence type="ECO:0000313" key="11">
    <source>
        <dbReference type="Proteomes" id="UP000005387"/>
    </source>
</evidence>
<evidence type="ECO:0000256" key="2">
    <source>
        <dbReference type="ARBA" id="ARBA00022475"/>
    </source>
</evidence>
<dbReference type="CDD" id="cd06225">
    <property type="entry name" value="HAMP"/>
    <property type="match status" value="1"/>
</dbReference>
<feature type="transmembrane region" description="Helical" evidence="7">
    <location>
        <begin position="188"/>
        <end position="212"/>
    </location>
</feature>
<dbReference type="GO" id="GO:0004888">
    <property type="term" value="F:transmembrane signaling receptor activity"/>
    <property type="evidence" value="ECO:0007669"/>
    <property type="project" value="InterPro"/>
</dbReference>
<dbReference type="InterPro" id="IPR004090">
    <property type="entry name" value="Chemotax_Me-accpt_rcpt"/>
</dbReference>
<keyword evidence="11" id="KW-1185">Reference proteome</keyword>
<dbReference type="eggNOG" id="COG0840">
    <property type="taxonomic scope" value="Bacteria"/>
</dbReference>
<sequence length="567" mass="60627">MTKNFRFSLGRKLTVAFVAVSLLVCATAGIAYTFLNKLDRNYTALIDSYSQAMETVSAIEIDTQHQHGLLFSYLVDPTTDKAKQMEELSKQLGSRIAGLSAETGEDKHDKAVQTLAESNATFGRLLVKVRGYVEQKRVDLAKTEASMWAIPITDQLNQAAEQLGAVEKASLQRQLSDYKQESKKTVDTLILCSAAVLLFAILIGMVLSRLIVRPMRTMVRTAGELAAGDLTIASVDVRNRDEIRDLAAAINGMKDNWHGMISELGQHAGKVTESSDKLRQQSDYIMQSSDQISSIMGEIAVGTEKQVQGVDRGVSAVGAMSAGAGAIAELAVRADQQSAYALEATRSGEEIVQSTVSQMHAIEEQMSSLGSFIERLGARSEQISETAVLIANIAKQTQMLALNASIEASRAGDAGKGFAVVADEVRKLSVQTGSAASVVTELVEGVRTETSSVMKAANVGIQEVTAGMHRVNQTGEVFGGIRQAMEDVASQISKVAERASALVAQSDTAVHAIQTIEHVAQQAADGSREVYAHTEEQNAGVQEMIVAMDGLAALAGELQAMIGKFKV</sequence>
<dbReference type="Proteomes" id="UP000005387">
    <property type="component" value="Unassembled WGS sequence"/>
</dbReference>
<dbReference type="Pfam" id="PF00672">
    <property type="entry name" value="HAMP"/>
    <property type="match status" value="1"/>
</dbReference>
<keyword evidence="3 7" id="KW-0472">Membrane</keyword>
<gene>
    <name evidence="10" type="ORF">PaecuDRAFT_2932</name>
</gene>
<evidence type="ECO:0000256" key="7">
    <source>
        <dbReference type="SAM" id="Phobius"/>
    </source>
</evidence>
<dbReference type="Gene3D" id="1.10.287.950">
    <property type="entry name" value="Methyl-accepting chemotaxis protein"/>
    <property type="match status" value="1"/>
</dbReference>
<evidence type="ECO:0000256" key="6">
    <source>
        <dbReference type="PROSITE-ProRule" id="PRU00284"/>
    </source>
</evidence>
<name>E0IAU2_9BACL</name>
<keyword evidence="4 6" id="KW-0807">Transducer</keyword>
<dbReference type="Gene3D" id="6.10.340.10">
    <property type="match status" value="1"/>
</dbReference>
<evidence type="ECO:0000256" key="3">
    <source>
        <dbReference type="ARBA" id="ARBA00023136"/>
    </source>
</evidence>
<dbReference type="Pfam" id="PF00015">
    <property type="entry name" value="MCPsignal"/>
    <property type="match status" value="1"/>
</dbReference>
<dbReference type="SMART" id="SM00304">
    <property type="entry name" value="HAMP"/>
    <property type="match status" value="1"/>
</dbReference>
<dbReference type="PROSITE" id="PS50111">
    <property type="entry name" value="CHEMOTAXIS_TRANSDUC_2"/>
    <property type="match status" value="1"/>
</dbReference>
<reference evidence="10 11" key="1">
    <citation type="submission" date="2010-07" db="EMBL/GenBank/DDBJ databases">
        <title>The draft genome of Paenibacillus curdlanolyticus YK9.</title>
        <authorList>
            <consortium name="US DOE Joint Genome Institute (JGI-PGF)"/>
            <person name="Lucas S."/>
            <person name="Copeland A."/>
            <person name="Lapidus A."/>
            <person name="Cheng J.-F."/>
            <person name="Bruce D."/>
            <person name="Goodwin L."/>
            <person name="Pitluck S."/>
            <person name="Land M.L."/>
            <person name="Hauser L."/>
            <person name="Chang Y.-J."/>
            <person name="Jeffries C."/>
            <person name="Anderson I.J."/>
            <person name="Johnson E."/>
            <person name="Loganathan U."/>
            <person name="Mulhopadhyay B."/>
            <person name="Kyrpides N."/>
            <person name="Woyke T.J."/>
        </authorList>
    </citation>
    <scope>NUCLEOTIDE SEQUENCE [LARGE SCALE GENOMIC DNA]</scope>
    <source>
        <strain evidence="10 11">YK9</strain>
    </source>
</reference>